<dbReference type="InterPro" id="IPR028096">
    <property type="entry name" value="EfeO_Cupredoxin"/>
</dbReference>
<dbReference type="PANTHER" id="PTHR38439:SF3">
    <property type="entry name" value="COPPER-RESISTANT CUPROPROTEIN COPI"/>
    <property type="match status" value="1"/>
</dbReference>
<dbReference type="Proteomes" id="UP000176923">
    <property type="component" value="Unassembled WGS sequence"/>
</dbReference>
<keyword evidence="1" id="KW-0479">Metal-binding</keyword>
<dbReference type="InterPro" id="IPR008972">
    <property type="entry name" value="Cupredoxin"/>
</dbReference>
<sequence length="135" mass="14815">MNTKLLPVLIVGLVVIGGGFYLMKNSADLKVTEVPTQGEIQNNSDVKEFTVEAANFSFSPNEIKVSKGDTVKINFKNIEGMHNWVLDEFNAKIDPISAGKEATLQFTADKAGTFEYYCSVGNHRQLGMVGKLIVE</sequence>
<name>A0A1F5ZJK9_9BACT</name>
<dbReference type="InterPro" id="IPR050845">
    <property type="entry name" value="Cu-binding_ET"/>
</dbReference>
<accession>A0A1F5ZJK9</accession>
<evidence type="ECO:0000259" key="4">
    <source>
        <dbReference type="Pfam" id="PF13473"/>
    </source>
</evidence>
<keyword evidence="3" id="KW-0472">Membrane</keyword>
<reference evidence="5 6" key="1">
    <citation type="journal article" date="2016" name="Nat. Commun.">
        <title>Thousands of microbial genomes shed light on interconnected biogeochemical processes in an aquifer system.</title>
        <authorList>
            <person name="Anantharaman K."/>
            <person name="Brown C.T."/>
            <person name="Hug L.A."/>
            <person name="Sharon I."/>
            <person name="Castelle C.J."/>
            <person name="Probst A.J."/>
            <person name="Thomas B.C."/>
            <person name="Singh A."/>
            <person name="Wilkins M.J."/>
            <person name="Karaoz U."/>
            <person name="Brodie E.L."/>
            <person name="Williams K.H."/>
            <person name="Hubbard S.S."/>
            <person name="Banfield J.F."/>
        </authorList>
    </citation>
    <scope>NUCLEOTIDE SEQUENCE [LARGE SCALE GENOMIC DNA]</scope>
</reference>
<dbReference type="SUPFAM" id="SSF49503">
    <property type="entry name" value="Cupredoxins"/>
    <property type="match status" value="1"/>
</dbReference>
<dbReference type="EMBL" id="MFJL01000043">
    <property type="protein sequence ID" value="OGG12660.1"/>
    <property type="molecule type" value="Genomic_DNA"/>
</dbReference>
<dbReference type="PANTHER" id="PTHR38439">
    <property type="entry name" value="AURACYANIN-B"/>
    <property type="match status" value="1"/>
</dbReference>
<dbReference type="Gene3D" id="2.60.40.420">
    <property type="entry name" value="Cupredoxins - blue copper proteins"/>
    <property type="match status" value="1"/>
</dbReference>
<dbReference type="AlphaFoldDB" id="A0A1F5ZJK9"/>
<gene>
    <name evidence="5" type="ORF">A3D77_04045</name>
</gene>
<evidence type="ECO:0000313" key="5">
    <source>
        <dbReference type="EMBL" id="OGG12660.1"/>
    </source>
</evidence>
<dbReference type="Pfam" id="PF13473">
    <property type="entry name" value="Cupredoxin_1"/>
    <property type="match status" value="1"/>
</dbReference>
<evidence type="ECO:0000313" key="6">
    <source>
        <dbReference type="Proteomes" id="UP000176923"/>
    </source>
</evidence>
<comment type="caution">
    <text evidence="5">The sequence shown here is derived from an EMBL/GenBank/DDBJ whole genome shotgun (WGS) entry which is preliminary data.</text>
</comment>
<dbReference type="GO" id="GO:0046872">
    <property type="term" value="F:metal ion binding"/>
    <property type="evidence" value="ECO:0007669"/>
    <property type="project" value="UniProtKB-KW"/>
</dbReference>
<evidence type="ECO:0000256" key="1">
    <source>
        <dbReference type="ARBA" id="ARBA00022723"/>
    </source>
</evidence>
<protein>
    <recommendedName>
        <fullName evidence="4">EfeO-type cupredoxin-like domain-containing protein</fullName>
    </recommendedName>
</protein>
<dbReference type="STRING" id="1798382.A3D77_04045"/>
<keyword evidence="2" id="KW-0186">Copper</keyword>
<proteinExistence type="predicted"/>
<organism evidence="5 6">
    <name type="scientific">Candidatus Gottesmanbacteria bacterium RIFCSPHIGHO2_02_FULL_39_11</name>
    <dbReference type="NCBI Taxonomy" id="1798382"/>
    <lineage>
        <taxon>Bacteria</taxon>
        <taxon>Candidatus Gottesmaniibacteriota</taxon>
    </lineage>
</organism>
<keyword evidence="3" id="KW-1133">Transmembrane helix</keyword>
<keyword evidence="3" id="KW-0812">Transmembrane</keyword>
<evidence type="ECO:0000256" key="2">
    <source>
        <dbReference type="ARBA" id="ARBA00023008"/>
    </source>
</evidence>
<evidence type="ECO:0000256" key="3">
    <source>
        <dbReference type="SAM" id="Phobius"/>
    </source>
</evidence>
<feature type="transmembrane region" description="Helical" evidence="3">
    <location>
        <begin position="6"/>
        <end position="23"/>
    </location>
</feature>
<feature type="domain" description="EfeO-type cupredoxin-like" evidence="4">
    <location>
        <begin position="41"/>
        <end position="134"/>
    </location>
</feature>